<dbReference type="SUPFAM" id="SSF50022">
    <property type="entry name" value="ISP domain"/>
    <property type="match status" value="1"/>
</dbReference>
<evidence type="ECO:0000313" key="1">
    <source>
        <dbReference type="EMBL" id="MDE5418343.1"/>
    </source>
</evidence>
<reference evidence="1 2" key="1">
    <citation type="submission" date="2022-01" db="EMBL/GenBank/DDBJ databases">
        <title>Labilibaculum sp. nov, a marine bacterium isolated from Antarctica.</title>
        <authorList>
            <person name="Dai W."/>
        </authorList>
    </citation>
    <scope>NUCLEOTIDE SEQUENCE [LARGE SCALE GENOMIC DNA]</scope>
    <source>
        <strain evidence="1 2">DW002</strain>
    </source>
</reference>
<dbReference type="Proteomes" id="UP001528920">
    <property type="component" value="Unassembled WGS sequence"/>
</dbReference>
<organism evidence="1 2">
    <name type="scientific">Paralabilibaculum antarcticum</name>
    <dbReference type="NCBI Taxonomy" id="2912572"/>
    <lineage>
        <taxon>Bacteria</taxon>
        <taxon>Pseudomonadati</taxon>
        <taxon>Bacteroidota</taxon>
        <taxon>Bacteroidia</taxon>
        <taxon>Marinilabiliales</taxon>
        <taxon>Marinifilaceae</taxon>
        <taxon>Paralabilibaculum</taxon>
    </lineage>
</organism>
<proteinExistence type="predicted"/>
<protein>
    <recommendedName>
        <fullName evidence="3">Rieske domain-containing protein</fullName>
    </recommendedName>
</protein>
<gene>
    <name evidence="1" type="ORF">L3049_10010</name>
</gene>
<evidence type="ECO:0008006" key="3">
    <source>
        <dbReference type="Google" id="ProtNLM"/>
    </source>
</evidence>
<keyword evidence="2" id="KW-1185">Reference proteome</keyword>
<comment type="caution">
    <text evidence="1">The sequence shown here is derived from an EMBL/GenBank/DDBJ whole genome shotgun (WGS) entry which is preliminary data.</text>
</comment>
<name>A0ABT5VSG6_9BACT</name>
<dbReference type="EMBL" id="JAKJSC010000001">
    <property type="protein sequence ID" value="MDE5418343.1"/>
    <property type="molecule type" value="Genomic_DNA"/>
</dbReference>
<sequence length="153" mass="17153">MSINKSNLLYFFLFLLLNTIFCSCSSDNKNKDIVPNWHINSTLYLDYHSELGSVNNALYFSDIGGEPVGYMNHGIIVVKLNTGFAAYDATCTHDVEAEENVELDGVFAECPVCESKFNILDGGYPFEGSVARYPLKKYNARYSSSSNTLRIFN</sequence>
<dbReference type="PROSITE" id="PS51257">
    <property type="entry name" value="PROKAR_LIPOPROTEIN"/>
    <property type="match status" value="1"/>
</dbReference>
<dbReference type="Gene3D" id="2.102.10.10">
    <property type="entry name" value="Rieske [2Fe-2S] iron-sulphur domain"/>
    <property type="match status" value="1"/>
</dbReference>
<dbReference type="InterPro" id="IPR036922">
    <property type="entry name" value="Rieske_2Fe-2S_sf"/>
</dbReference>
<accession>A0ABT5VSG6</accession>
<evidence type="ECO:0000313" key="2">
    <source>
        <dbReference type="Proteomes" id="UP001528920"/>
    </source>
</evidence>
<dbReference type="RefSeq" id="WP_275109670.1">
    <property type="nucleotide sequence ID" value="NZ_JAKJSC010000001.1"/>
</dbReference>